<dbReference type="Gene3D" id="3.10.20.90">
    <property type="entry name" value="Phosphatidylinositol 3-kinase Catalytic Subunit, Chain A, domain 1"/>
    <property type="match status" value="1"/>
</dbReference>
<dbReference type="GO" id="GO:0000045">
    <property type="term" value="P:autophagosome assembly"/>
    <property type="evidence" value="ECO:0007669"/>
    <property type="project" value="InterPro"/>
</dbReference>
<dbReference type="GO" id="GO:0019776">
    <property type="term" value="F:Atg8-family ligase activity"/>
    <property type="evidence" value="ECO:0007669"/>
    <property type="project" value="TreeGrafter"/>
</dbReference>
<keyword evidence="3 4" id="KW-0072">Autophagy</keyword>
<organism evidence="5 6">
    <name type="scientific">Vanilla planifolia</name>
    <name type="common">Vanilla</name>
    <dbReference type="NCBI Taxonomy" id="51239"/>
    <lineage>
        <taxon>Eukaryota</taxon>
        <taxon>Viridiplantae</taxon>
        <taxon>Streptophyta</taxon>
        <taxon>Embryophyta</taxon>
        <taxon>Tracheophyta</taxon>
        <taxon>Spermatophyta</taxon>
        <taxon>Magnoliopsida</taxon>
        <taxon>Liliopsida</taxon>
        <taxon>Asparagales</taxon>
        <taxon>Orchidaceae</taxon>
        <taxon>Vanilloideae</taxon>
        <taxon>Vanilleae</taxon>
        <taxon>Vanilla</taxon>
    </lineage>
</organism>
<dbReference type="AlphaFoldDB" id="A0A835UQR4"/>
<evidence type="ECO:0000256" key="4">
    <source>
        <dbReference type="RuleBase" id="RU361201"/>
    </source>
</evidence>
<comment type="subunit">
    <text evidence="4">Forms a conjugate with ATG5.</text>
</comment>
<dbReference type="PANTHER" id="PTHR13385:SF0">
    <property type="entry name" value="UBIQUITIN-LIKE PROTEIN ATG12"/>
    <property type="match status" value="1"/>
</dbReference>
<keyword evidence="2 4" id="KW-0833">Ubl conjugation pathway</keyword>
<evidence type="ECO:0000256" key="3">
    <source>
        <dbReference type="ARBA" id="ARBA00023006"/>
    </source>
</evidence>
<name>A0A835UQR4_VANPL</name>
<sequence>MLCFVGHCNSSKESSSNQEPRFLLFWFQSFDFLQLSFGVSEVPLLKRRKSRSFVSIMAIELLGPERKVVVHLRATGDAPILKKAKFKTAGTNKFSTVIEFLRHQLHRYTGIVSFAELLAVYIQNFGFDGKLVVNYACSMAWG</sequence>
<comment type="function">
    <text evidence="4">Ubiquitin-like protein involved in cytoplasm to vacuole transport (Cvt) and autophagic vesicle formation.</text>
</comment>
<evidence type="ECO:0000313" key="6">
    <source>
        <dbReference type="Proteomes" id="UP000639772"/>
    </source>
</evidence>
<dbReference type="GO" id="GO:0000421">
    <property type="term" value="C:autophagosome membrane"/>
    <property type="evidence" value="ECO:0007669"/>
    <property type="project" value="TreeGrafter"/>
</dbReference>
<dbReference type="CDD" id="cd01612">
    <property type="entry name" value="Ubl_ATG12"/>
    <property type="match status" value="1"/>
</dbReference>
<dbReference type="InterPro" id="IPR029071">
    <property type="entry name" value="Ubiquitin-like_domsf"/>
</dbReference>
<dbReference type="GO" id="GO:0034727">
    <property type="term" value="P:piecemeal microautophagy of the nucleus"/>
    <property type="evidence" value="ECO:0007669"/>
    <property type="project" value="TreeGrafter"/>
</dbReference>
<dbReference type="Pfam" id="PF04110">
    <property type="entry name" value="APG12"/>
    <property type="match status" value="1"/>
</dbReference>
<dbReference type="PANTHER" id="PTHR13385">
    <property type="entry name" value="AUTOPHAGY PROTEIN 12"/>
    <property type="match status" value="1"/>
</dbReference>
<dbReference type="GO" id="GO:0000422">
    <property type="term" value="P:autophagy of mitochondrion"/>
    <property type="evidence" value="ECO:0007669"/>
    <property type="project" value="TreeGrafter"/>
</dbReference>
<dbReference type="GO" id="GO:0061723">
    <property type="term" value="P:glycophagy"/>
    <property type="evidence" value="ECO:0007669"/>
    <property type="project" value="TreeGrafter"/>
</dbReference>
<dbReference type="SUPFAM" id="SSF54236">
    <property type="entry name" value="Ubiquitin-like"/>
    <property type="match status" value="1"/>
</dbReference>
<dbReference type="InterPro" id="IPR007242">
    <property type="entry name" value="Atg12"/>
</dbReference>
<dbReference type="OrthoDB" id="10003551at2759"/>
<accession>A0A835UQR4</accession>
<dbReference type="Proteomes" id="UP000639772">
    <property type="component" value="Chromosome 9"/>
</dbReference>
<gene>
    <name evidence="5" type="ORF">HPP92_018538</name>
</gene>
<dbReference type="GO" id="GO:0034274">
    <property type="term" value="C:Atg12-Atg5-Atg16 complex"/>
    <property type="evidence" value="ECO:0007669"/>
    <property type="project" value="TreeGrafter"/>
</dbReference>
<proteinExistence type="inferred from homology"/>
<keyword evidence="1 4" id="KW-1017">Isopeptide bond</keyword>
<dbReference type="EMBL" id="JADCNM010000009">
    <property type="protein sequence ID" value="KAG0469210.1"/>
    <property type="molecule type" value="Genomic_DNA"/>
</dbReference>
<comment type="caution">
    <text evidence="5">The sequence shown here is derived from an EMBL/GenBank/DDBJ whole genome shotgun (WGS) entry which is preliminary data.</text>
</comment>
<evidence type="ECO:0000256" key="1">
    <source>
        <dbReference type="ARBA" id="ARBA00022499"/>
    </source>
</evidence>
<dbReference type="GO" id="GO:0097352">
    <property type="term" value="P:autophagosome maturation"/>
    <property type="evidence" value="ECO:0007669"/>
    <property type="project" value="TreeGrafter"/>
</dbReference>
<comment type="similarity">
    <text evidence="4">Belongs to the ATG12 family.</text>
</comment>
<reference evidence="5 6" key="1">
    <citation type="journal article" date="2020" name="Nat. Food">
        <title>A phased Vanilla planifolia genome enables genetic improvement of flavour and production.</title>
        <authorList>
            <person name="Hasing T."/>
            <person name="Tang H."/>
            <person name="Brym M."/>
            <person name="Khazi F."/>
            <person name="Huang T."/>
            <person name="Chambers A.H."/>
        </authorList>
    </citation>
    <scope>NUCLEOTIDE SEQUENCE [LARGE SCALE GENOMIC DNA]</scope>
    <source>
        <tissue evidence="5">Leaf</tissue>
    </source>
</reference>
<protein>
    <recommendedName>
        <fullName evidence="4">Ubiquitin-like protein ATG12</fullName>
    </recommendedName>
</protein>
<evidence type="ECO:0000313" key="5">
    <source>
        <dbReference type="EMBL" id="KAG0469210.1"/>
    </source>
</evidence>
<evidence type="ECO:0000256" key="2">
    <source>
        <dbReference type="ARBA" id="ARBA00022786"/>
    </source>
</evidence>
<dbReference type="GO" id="GO:0034045">
    <property type="term" value="C:phagophore assembly site membrane"/>
    <property type="evidence" value="ECO:0007669"/>
    <property type="project" value="TreeGrafter"/>
</dbReference>